<evidence type="ECO:0000256" key="2">
    <source>
        <dbReference type="ARBA" id="ARBA00023180"/>
    </source>
</evidence>
<dbReference type="PANTHER" id="PTHR22835">
    <property type="entry name" value="ZINC FINGER FYVE DOMAIN CONTAINING PROTEIN"/>
    <property type="match status" value="1"/>
</dbReference>
<gene>
    <name evidence="3" type="ORF">Cgig2_016524</name>
</gene>
<proteinExistence type="inferred from homology"/>
<evidence type="ECO:0000313" key="4">
    <source>
        <dbReference type="Proteomes" id="UP001153076"/>
    </source>
</evidence>
<sequence>MELILLSAACSLNPRPTNAFHCLLKQISLLTFNRNFVSASQKGDELRNAIFSVDIGQYDLANSLGLSHKQIVDEKIPPALASIKNAIKLLYELGARKFVIYSTGPFGYLPRILDGLRKGDHHLRLDKVGCSVDCNELVRTFNDGLSSLLAAIRSQMEEALIVYVVMKSPNFSLIFASRLQNPLIPFPSQEGSAPTICLDPSRAVNWDGIHYSEAANSIIASKIWFGKYASPYIKFKDLCEMAIKD</sequence>
<evidence type="ECO:0008006" key="5">
    <source>
        <dbReference type="Google" id="ProtNLM"/>
    </source>
</evidence>
<name>A0A9Q1JYS2_9CARY</name>
<comment type="caution">
    <text evidence="3">The sequence shown here is derived from an EMBL/GenBank/DDBJ whole genome shotgun (WGS) entry which is preliminary data.</text>
</comment>
<dbReference type="InterPro" id="IPR001087">
    <property type="entry name" value="GDSL"/>
</dbReference>
<keyword evidence="4" id="KW-1185">Reference proteome</keyword>
<dbReference type="AlphaFoldDB" id="A0A9Q1JYS2"/>
<dbReference type="Pfam" id="PF00657">
    <property type="entry name" value="Lipase_GDSL"/>
    <property type="match status" value="1"/>
</dbReference>
<accession>A0A9Q1JYS2</accession>
<dbReference type="EMBL" id="JAKOGI010000528">
    <property type="protein sequence ID" value="KAJ8433594.1"/>
    <property type="molecule type" value="Genomic_DNA"/>
</dbReference>
<reference evidence="3" key="1">
    <citation type="submission" date="2022-04" db="EMBL/GenBank/DDBJ databases">
        <title>Carnegiea gigantea Genome sequencing and assembly v2.</title>
        <authorList>
            <person name="Copetti D."/>
            <person name="Sanderson M.J."/>
            <person name="Burquez A."/>
            <person name="Wojciechowski M.F."/>
        </authorList>
    </citation>
    <scope>NUCLEOTIDE SEQUENCE</scope>
    <source>
        <strain evidence="3">SGP5-SGP5p</strain>
        <tissue evidence="3">Aerial part</tissue>
    </source>
</reference>
<evidence type="ECO:0000313" key="3">
    <source>
        <dbReference type="EMBL" id="KAJ8433594.1"/>
    </source>
</evidence>
<dbReference type="Proteomes" id="UP001153076">
    <property type="component" value="Unassembled WGS sequence"/>
</dbReference>
<organism evidence="3 4">
    <name type="scientific">Carnegiea gigantea</name>
    <dbReference type="NCBI Taxonomy" id="171969"/>
    <lineage>
        <taxon>Eukaryota</taxon>
        <taxon>Viridiplantae</taxon>
        <taxon>Streptophyta</taxon>
        <taxon>Embryophyta</taxon>
        <taxon>Tracheophyta</taxon>
        <taxon>Spermatophyta</taxon>
        <taxon>Magnoliopsida</taxon>
        <taxon>eudicotyledons</taxon>
        <taxon>Gunneridae</taxon>
        <taxon>Pentapetalae</taxon>
        <taxon>Caryophyllales</taxon>
        <taxon>Cactineae</taxon>
        <taxon>Cactaceae</taxon>
        <taxon>Cactoideae</taxon>
        <taxon>Echinocereeae</taxon>
        <taxon>Carnegiea</taxon>
    </lineage>
</organism>
<comment type="similarity">
    <text evidence="1">Belongs to the 'GDSL' lipolytic enzyme family.</text>
</comment>
<evidence type="ECO:0000256" key="1">
    <source>
        <dbReference type="ARBA" id="ARBA00008668"/>
    </source>
</evidence>
<dbReference type="GO" id="GO:0016788">
    <property type="term" value="F:hydrolase activity, acting on ester bonds"/>
    <property type="evidence" value="ECO:0007669"/>
    <property type="project" value="InterPro"/>
</dbReference>
<dbReference type="Gene3D" id="3.40.50.1110">
    <property type="entry name" value="SGNH hydrolase"/>
    <property type="match status" value="1"/>
</dbReference>
<dbReference type="OrthoDB" id="1600564at2759"/>
<dbReference type="PANTHER" id="PTHR22835:SF552">
    <property type="entry name" value="OS05G0133401 PROTEIN"/>
    <property type="match status" value="1"/>
</dbReference>
<protein>
    <recommendedName>
        <fullName evidence="5">GDSL esterase/lipase</fullName>
    </recommendedName>
</protein>
<keyword evidence="2" id="KW-0325">Glycoprotein</keyword>
<dbReference type="InterPro" id="IPR036514">
    <property type="entry name" value="SGNH_hydro_sf"/>
</dbReference>